<accession>A0A1I8AHU7</accession>
<protein>
    <submittedName>
        <fullName evidence="2">Pentatricopeptide repeat-containing protein</fullName>
    </submittedName>
</protein>
<evidence type="ECO:0000313" key="2">
    <source>
        <dbReference type="WBParaSite" id="L893_g5901.t1"/>
    </source>
</evidence>
<sequence length="85" mass="9346">MFALLTLNTVVNGDISYAIRTYRMCSLNYIVWDTKLNALQLIPSIIKAISSCSITTGRKAALEFRSGNDSVEAVEFLLLSVSILS</sequence>
<proteinExistence type="predicted"/>
<organism evidence="1 2">
    <name type="scientific">Steinernema glaseri</name>
    <dbReference type="NCBI Taxonomy" id="37863"/>
    <lineage>
        <taxon>Eukaryota</taxon>
        <taxon>Metazoa</taxon>
        <taxon>Ecdysozoa</taxon>
        <taxon>Nematoda</taxon>
        <taxon>Chromadorea</taxon>
        <taxon>Rhabditida</taxon>
        <taxon>Tylenchina</taxon>
        <taxon>Panagrolaimomorpha</taxon>
        <taxon>Strongyloidoidea</taxon>
        <taxon>Steinernematidae</taxon>
        <taxon>Steinernema</taxon>
    </lineage>
</organism>
<keyword evidence="1" id="KW-1185">Reference proteome</keyword>
<name>A0A1I8AHU7_9BILA</name>
<evidence type="ECO:0000313" key="1">
    <source>
        <dbReference type="Proteomes" id="UP000095287"/>
    </source>
</evidence>
<dbReference type="Proteomes" id="UP000095287">
    <property type="component" value="Unplaced"/>
</dbReference>
<dbReference type="WBParaSite" id="L893_g5901.t1">
    <property type="protein sequence ID" value="L893_g5901.t1"/>
    <property type="gene ID" value="L893_g5901"/>
</dbReference>
<reference evidence="2" key="1">
    <citation type="submission" date="2016-11" db="UniProtKB">
        <authorList>
            <consortium name="WormBaseParasite"/>
        </authorList>
    </citation>
    <scope>IDENTIFICATION</scope>
</reference>
<dbReference type="AlphaFoldDB" id="A0A1I8AHU7"/>